<evidence type="ECO:0008006" key="4">
    <source>
        <dbReference type="Google" id="ProtNLM"/>
    </source>
</evidence>
<comment type="caution">
    <text evidence="2">The sequence shown here is derived from an EMBL/GenBank/DDBJ whole genome shotgun (WGS) entry which is preliminary data.</text>
</comment>
<protein>
    <recommendedName>
        <fullName evidence="4">Outer membrane protein with beta-barrel domain</fullName>
    </recommendedName>
</protein>
<dbReference type="Proteomes" id="UP001200145">
    <property type="component" value="Unassembled WGS sequence"/>
</dbReference>
<dbReference type="EMBL" id="JAKEVY010000005">
    <property type="protein sequence ID" value="MCF1716706.1"/>
    <property type="molecule type" value="Genomic_DNA"/>
</dbReference>
<sequence length="239" mass="26863">MKAWILAAALLISGASMAQKKKNWDNYLPMSTIGIGVGFQEFDGLNNRIANFPQYRDLRDYTAVLQLGWMKERNRVISMSNITLGSSMSGDRNRQSSTTRFAGIGADFGYDLLKQDRVMLYPIAGIGYEWYQAKFYRDNSNVNFNDVLTSPIVQTGISPVAFNNSFFNYKLGMGLNLFAPKEKGASVGLQAAYIGSFQDREWRGKSNQDLANAPEDRLGRFQISLVLTKAPMWYGKKGR</sequence>
<evidence type="ECO:0000256" key="1">
    <source>
        <dbReference type="SAM" id="SignalP"/>
    </source>
</evidence>
<gene>
    <name evidence="2" type="ORF">L0U88_18840</name>
</gene>
<proteinExistence type="predicted"/>
<reference evidence="2 3" key="1">
    <citation type="submission" date="2022-01" db="EMBL/GenBank/DDBJ databases">
        <title>Flavihumibacter sp. nov., isolated from sediment of a river.</title>
        <authorList>
            <person name="Liu H."/>
        </authorList>
    </citation>
    <scope>NUCLEOTIDE SEQUENCE [LARGE SCALE GENOMIC DNA]</scope>
    <source>
        <strain evidence="2 3">RY-1</strain>
    </source>
</reference>
<feature type="chain" id="PRO_5047449664" description="Outer membrane protein with beta-barrel domain" evidence="1">
    <location>
        <begin position="19"/>
        <end position="239"/>
    </location>
</feature>
<name>A0ABS9BLW0_9BACT</name>
<dbReference type="RefSeq" id="WP_234868089.1">
    <property type="nucleotide sequence ID" value="NZ_JAKEVY010000005.1"/>
</dbReference>
<keyword evidence="3" id="KW-1185">Reference proteome</keyword>
<feature type="signal peptide" evidence="1">
    <location>
        <begin position="1"/>
        <end position="18"/>
    </location>
</feature>
<keyword evidence="1" id="KW-0732">Signal</keyword>
<evidence type="ECO:0000313" key="2">
    <source>
        <dbReference type="EMBL" id="MCF1716706.1"/>
    </source>
</evidence>
<accession>A0ABS9BLW0</accession>
<organism evidence="2 3">
    <name type="scientific">Flavihumibacter fluminis</name>
    <dbReference type="NCBI Taxonomy" id="2909236"/>
    <lineage>
        <taxon>Bacteria</taxon>
        <taxon>Pseudomonadati</taxon>
        <taxon>Bacteroidota</taxon>
        <taxon>Chitinophagia</taxon>
        <taxon>Chitinophagales</taxon>
        <taxon>Chitinophagaceae</taxon>
        <taxon>Flavihumibacter</taxon>
    </lineage>
</organism>
<evidence type="ECO:0000313" key="3">
    <source>
        <dbReference type="Proteomes" id="UP001200145"/>
    </source>
</evidence>